<protein>
    <recommendedName>
        <fullName evidence="4">Recombinase RecT</fullName>
    </recommendedName>
</protein>
<name>A0A263D6M7_9PSEU</name>
<evidence type="ECO:0008006" key="4">
    <source>
        <dbReference type="Google" id="ProtNLM"/>
    </source>
</evidence>
<feature type="region of interest" description="Disordered" evidence="1">
    <location>
        <begin position="227"/>
        <end position="248"/>
    </location>
</feature>
<dbReference type="OrthoDB" id="3693665at2"/>
<dbReference type="Proteomes" id="UP000242444">
    <property type="component" value="Unassembled WGS sequence"/>
</dbReference>
<evidence type="ECO:0000313" key="3">
    <source>
        <dbReference type="Proteomes" id="UP000242444"/>
    </source>
</evidence>
<evidence type="ECO:0000256" key="1">
    <source>
        <dbReference type="SAM" id="MobiDB-lite"/>
    </source>
</evidence>
<proteinExistence type="predicted"/>
<dbReference type="InParanoid" id="A0A263D6M7"/>
<sequence length="248" mass="26549">MPSNEIAVAEQQPAKRPVALTGRQGDLDTAYRLSQNLSVSNLIPNDLKGKPSDVLVILLYGQELGLAPMQAIQTIDVMKGRPSLRANLWVALARRAGHKVRVTENTATSCTVTVIRSDDPDGPISVTYTIDDAKTAGLTSNANYQKNPKAMLYARAASTAIRQACPEVAMGFSDEYELAEPEPTRPTLAQVAAERVPAAAEPAPVQEPIEQPDVPDADLLADLAEIERENAAPADEPVDALWSEGGDQ</sequence>
<dbReference type="AlphaFoldDB" id="A0A263D6M7"/>
<feature type="region of interest" description="Disordered" evidence="1">
    <location>
        <begin position="194"/>
        <end position="213"/>
    </location>
</feature>
<comment type="caution">
    <text evidence="2">The sequence shown here is derived from an EMBL/GenBank/DDBJ whole genome shotgun (WGS) entry which is preliminary data.</text>
</comment>
<dbReference type="RefSeq" id="WP_094861778.1">
    <property type="nucleotide sequence ID" value="NZ_NKYE01000003.1"/>
</dbReference>
<evidence type="ECO:0000313" key="2">
    <source>
        <dbReference type="EMBL" id="OZM74021.1"/>
    </source>
</evidence>
<organism evidence="2 3">
    <name type="scientific">Amycolatopsis antarctica</name>
    <dbReference type="NCBI Taxonomy" id="1854586"/>
    <lineage>
        <taxon>Bacteria</taxon>
        <taxon>Bacillati</taxon>
        <taxon>Actinomycetota</taxon>
        <taxon>Actinomycetes</taxon>
        <taxon>Pseudonocardiales</taxon>
        <taxon>Pseudonocardiaceae</taxon>
        <taxon>Amycolatopsis</taxon>
    </lineage>
</organism>
<keyword evidence="3" id="KW-1185">Reference proteome</keyword>
<gene>
    <name evidence="2" type="ORF">CFN78_06960</name>
</gene>
<reference evidence="2 3" key="1">
    <citation type="submission" date="2017-07" db="EMBL/GenBank/DDBJ databases">
        <title>Amycolatopsis antarcticus sp. nov., isolated from the surface of an Antarcticus brown macroalga.</title>
        <authorList>
            <person name="Wang J."/>
            <person name="Leiva S."/>
            <person name="Huang J."/>
            <person name="Huang Y."/>
        </authorList>
    </citation>
    <scope>NUCLEOTIDE SEQUENCE [LARGE SCALE GENOMIC DNA]</scope>
    <source>
        <strain evidence="2 3">AU-G6</strain>
    </source>
</reference>
<dbReference type="EMBL" id="NKYE01000003">
    <property type="protein sequence ID" value="OZM74021.1"/>
    <property type="molecule type" value="Genomic_DNA"/>
</dbReference>
<accession>A0A263D6M7</accession>